<evidence type="ECO:0008006" key="4">
    <source>
        <dbReference type="Google" id="ProtNLM"/>
    </source>
</evidence>
<gene>
    <name evidence="2" type="ORF">JG688_00013014</name>
</gene>
<dbReference type="EMBL" id="JAENGY010001058">
    <property type="protein sequence ID" value="KAG6953033.1"/>
    <property type="molecule type" value="Genomic_DNA"/>
</dbReference>
<sequence>MRLYCIVLLAAAVFVAVAEASPLETDFRPFFLSQGGHIGRSLRVENVAEEMDDEEERIKIPIVDQITKYLNQKTLDY</sequence>
<feature type="signal peptide" evidence="1">
    <location>
        <begin position="1"/>
        <end position="20"/>
    </location>
</feature>
<evidence type="ECO:0000256" key="1">
    <source>
        <dbReference type="SAM" id="SignalP"/>
    </source>
</evidence>
<proteinExistence type="predicted"/>
<keyword evidence="3" id="KW-1185">Reference proteome</keyword>
<accession>A0A8J5LZ61</accession>
<reference evidence="2" key="1">
    <citation type="submission" date="2021-01" db="EMBL/GenBank/DDBJ databases">
        <title>Phytophthora aleatoria, a newly-described species from Pinus radiata is distinct from Phytophthora cactorum isolates based on comparative genomics.</title>
        <authorList>
            <person name="Mcdougal R."/>
            <person name="Panda P."/>
            <person name="Williams N."/>
            <person name="Studholme D.J."/>
        </authorList>
    </citation>
    <scope>NUCLEOTIDE SEQUENCE</scope>
    <source>
        <strain evidence="2">NZFS 4037</strain>
    </source>
</reference>
<organism evidence="2 3">
    <name type="scientific">Phytophthora aleatoria</name>
    <dbReference type="NCBI Taxonomy" id="2496075"/>
    <lineage>
        <taxon>Eukaryota</taxon>
        <taxon>Sar</taxon>
        <taxon>Stramenopiles</taxon>
        <taxon>Oomycota</taxon>
        <taxon>Peronosporomycetes</taxon>
        <taxon>Peronosporales</taxon>
        <taxon>Peronosporaceae</taxon>
        <taxon>Phytophthora</taxon>
    </lineage>
</organism>
<protein>
    <recommendedName>
        <fullName evidence="4">RxLR effector protein</fullName>
    </recommendedName>
</protein>
<dbReference type="Proteomes" id="UP000709295">
    <property type="component" value="Unassembled WGS sequence"/>
</dbReference>
<name>A0A8J5LZ61_9STRA</name>
<keyword evidence="1" id="KW-0732">Signal</keyword>
<evidence type="ECO:0000313" key="2">
    <source>
        <dbReference type="EMBL" id="KAG6953033.1"/>
    </source>
</evidence>
<feature type="chain" id="PRO_5035209224" description="RxLR effector protein" evidence="1">
    <location>
        <begin position="21"/>
        <end position="77"/>
    </location>
</feature>
<evidence type="ECO:0000313" key="3">
    <source>
        <dbReference type="Proteomes" id="UP000709295"/>
    </source>
</evidence>
<dbReference type="AlphaFoldDB" id="A0A8J5LZ61"/>
<comment type="caution">
    <text evidence="2">The sequence shown here is derived from an EMBL/GenBank/DDBJ whole genome shotgun (WGS) entry which is preliminary data.</text>
</comment>